<proteinExistence type="predicted"/>
<dbReference type="InterPro" id="IPR032066">
    <property type="entry name" value="GP3_package"/>
</dbReference>
<dbReference type="Pfam" id="PF16677">
    <property type="entry name" value="GP3_package"/>
    <property type="match status" value="1"/>
</dbReference>
<organism evidence="1 2">
    <name type="scientific">Butyricicoccus pullicaecorum</name>
    <dbReference type="NCBI Taxonomy" id="501571"/>
    <lineage>
        <taxon>Bacteria</taxon>
        <taxon>Bacillati</taxon>
        <taxon>Bacillota</taxon>
        <taxon>Clostridia</taxon>
        <taxon>Eubacteriales</taxon>
        <taxon>Butyricicoccaceae</taxon>
        <taxon>Butyricicoccus</taxon>
    </lineage>
</organism>
<protein>
    <submittedName>
        <fullName evidence="1">Uncharacterized protein</fullName>
    </submittedName>
</protein>
<sequence length="148" mass="16686">MQAAIDAYFEECKGELLTDKEGKAVLDKYGAPIYLNRRPPTVTGLALALGFTSRQALLNYQAKDNFVDTVTRAKTRIEQYTEERLFDREGVQGAKFSLVNNFSGWREKGANPADSQQEQQGNMQALVELLKHPAPDRNLKDFEGDDDR</sequence>
<accession>A0A1Y4L2U3</accession>
<dbReference type="Proteomes" id="UP000195897">
    <property type="component" value="Unassembled WGS sequence"/>
</dbReference>
<dbReference type="EMBL" id="NFKK01000024">
    <property type="protein sequence ID" value="OUP51113.1"/>
    <property type="molecule type" value="Genomic_DNA"/>
</dbReference>
<gene>
    <name evidence="1" type="ORF">B5F17_13350</name>
</gene>
<comment type="caution">
    <text evidence="1">The sequence shown here is derived from an EMBL/GenBank/DDBJ whole genome shotgun (WGS) entry which is preliminary data.</text>
</comment>
<dbReference type="AlphaFoldDB" id="A0A1Y4L2U3"/>
<reference evidence="2" key="1">
    <citation type="submission" date="2017-04" db="EMBL/GenBank/DDBJ databases">
        <title>Function of individual gut microbiota members based on whole genome sequencing of pure cultures obtained from chicken caecum.</title>
        <authorList>
            <person name="Medvecky M."/>
            <person name="Cejkova D."/>
            <person name="Polansky O."/>
            <person name="Karasova D."/>
            <person name="Kubasova T."/>
            <person name="Cizek A."/>
            <person name="Rychlik I."/>
        </authorList>
    </citation>
    <scope>NUCLEOTIDE SEQUENCE [LARGE SCALE GENOMIC DNA]</scope>
    <source>
        <strain evidence="2">An180</strain>
    </source>
</reference>
<name>A0A1Y4L2U3_9FIRM</name>
<dbReference type="Gene3D" id="1.10.132.80">
    <property type="match status" value="1"/>
</dbReference>
<evidence type="ECO:0000313" key="2">
    <source>
        <dbReference type="Proteomes" id="UP000195897"/>
    </source>
</evidence>
<evidence type="ECO:0000313" key="1">
    <source>
        <dbReference type="EMBL" id="OUP51113.1"/>
    </source>
</evidence>